<keyword evidence="3" id="KW-1185">Reference proteome</keyword>
<reference evidence="2" key="1">
    <citation type="submission" date="2023-04" db="EMBL/GenBank/DDBJ databases">
        <title>Phytophthora fragariaefolia NBRC 109709.</title>
        <authorList>
            <person name="Ichikawa N."/>
            <person name="Sato H."/>
            <person name="Tonouchi N."/>
        </authorList>
    </citation>
    <scope>NUCLEOTIDE SEQUENCE</scope>
    <source>
        <strain evidence="2">NBRC 109709</strain>
    </source>
</reference>
<evidence type="ECO:0000313" key="3">
    <source>
        <dbReference type="Proteomes" id="UP001165121"/>
    </source>
</evidence>
<protein>
    <submittedName>
        <fullName evidence="2">Unnamed protein product</fullName>
    </submittedName>
</protein>
<proteinExistence type="predicted"/>
<accession>A0A9W6XBC4</accession>
<dbReference type="OrthoDB" id="126264at2759"/>
<gene>
    <name evidence="2" type="ORF">Pfra01_000924000</name>
</gene>
<evidence type="ECO:0000256" key="1">
    <source>
        <dbReference type="SAM" id="MobiDB-lite"/>
    </source>
</evidence>
<dbReference type="EMBL" id="BSXT01000853">
    <property type="protein sequence ID" value="GMF35164.1"/>
    <property type="molecule type" value="Genomic_DNA"/>
</dbReference>
<name>A0A9W6XBC4_9STRA</name>
<dbReference type="Proteomes" id="UP001165121">
    <property type="component" value="Unassembled WGS sequence"/>
</dbReference>
<feature type="region of interest" description="Disordered" evidence="1">
    <location>
        <begin position="24"/>
        <end position="59"/>
    </location>
</feature>
<evidence type="ECO:0000313" key="2">
    <source>
        <dbReference type="EMBL" id="GMF35164.1"/>
    </source>
</evidence>
<sequence>MAYDARDEASSDVGNIVLRRCRRRRRRHRNSGLRSQTGVAQGDSEPKAKAPQTRSSDEHYHVFDSETGLRVKADAVQLEALPEVAELLSLEEMSLDDFLADLKTGDIAEMVFLRPEPTPEELNSSSVMDEDVLEEFRKQRASRLGSEVLKNPKYPVYPLMKEFEDVVSKDPPSQLPLDRGIRHEIDLVPGTKNCVTRR</sequence>
<comment type="caution">
    <text evidence="2">The sequence shown here is derived from an EMBL/GenBank/DDBJ whole genome shotgun (WGS) entry which is preliminary data.</text>
</comment>
<organism evidence="2 3">
    <name type="scientific">Phytophthora fragariaefolia</name>
    <dbReference type="NCBI Taxonomy" id="1490495"/>
    <lineage>
        <taxon>Eukaryota</taxon>
        <taxon>Sar</taxon>
        <taxon>Stramenopiles</taxon>
        <taxon>Oomycota</taxon>
        <taxon>Peronosporomycetes</taxon>
        <taxon>Peronosporales</taxon>
        <taxon>Peronosporaceae</taxon>
        <taxon>Phytophthora</taxon>
    </lineage>
</organism>
<dbReference type="AlphaFoldDB" id="A0A9W6XBC4"/>